<reference evidence="2" key="1">
    <citation type="submission" date="2021-01" db="EMBL/GenBank/DDBJ databases">
        <title>Whole genome shotgun sequence of Planosporangium flavigriseum NBRC 105377.</title>
        <authorList>
            <person name="Komaki H."/>
            <person name="Tamura T."/>
        </authorList>
    </citation>
    <scope>NUCLEOTIDE SEQUENCE</scope>
    <source>
        <strain evidence="2">NBRC 105377</strain>
    </source>
</reference>
<comment type="caution">
    <text evidence="2">The sequence shown here is derived from an EMBL/GenBank/DDBJ whole genome shotgun (WGS) entry which is preliminary data.</text>
</comment>
<dbReference type="CDD" id="cd05154">
    <property type="entry name" value="ACAD10_11_N-like"/>
    <property type="match status" value="1"/>
</dbReference>
<sequence length="330" mass="35671">MASDTSPPGLDLTRAEPYLAQAGLTGPLTASVISGGRSNLTYVVTDGTKQVVLRRPPLGHVLPSAHDMAREYRVITALAQVGFPVPESLLLCPDADVIGAPFYVMEYVDGIVVRGANIGPEAASQCGEKLIDLLVRLHGVDHSEVGLADFGRPEGYLERQVRRWHQQWERSKTRELPLLEQVTERLAKELPDSPRAGIVHGDYRLDNVMFSHDLSAILAVMDWEMATIGDPLADVGLLVVYTDLAQLSLLPPVPRGFPTGAELAARYAAATGIDVARLNWYVAFGNYKLAVISEGIHARYLQGKTVGAGFETFGPAVPQLIERAAATLGE</sequence>
<dbReference type="Gene3D" id="3.90.1200.10">
    <property type="match status" value="1"/>
</dbReference>
<dbReference type="SUPFAM" id="SSF56112">
    <property type="entry name" value="Protein kinase-like (PK-like)"/>
    <property type="match status" value="1"/>
</dbReference>
<dbReference type="InterPro" id="IPR052898">
    <property type="entry name" value="ACAD10-like"/>
</dbReference>
<keyword evidence="3" id="KW-1185">Reference proteome</keyword>
<evidence type="ECO:0000313" key="3">
    <source>
        <dbReference type="Proteomes" id="UP000653674"/>
    </source>
</evidence>
<dbReference type="PANTHER" id="PTHR47829">
    <property type="entry name" value="HYDROLASE, PUTATIVE (AFU_ORTHOLOGUE AFUA_1G12880)-RELATED"/>
    <property type="match status" value="1"/>
</dbReference>
<accession>A0A8J3PMY3</accession>
<dbReference type="AlphaFoldDB" id="A0A8J3PMY3"/>
<dbReference type="RefSeq" id="WP_239075685.1">
    <property type="nucleotide sequence ID" value="NZ_BAAAQJ010000016.1"/>
</dbReference>
<dbReference type="EMBL" id="BONU01000043">
    <property type="protein sequence ID" value="GIG76036.1"/>
    <property type="molecule type" value="Genomic_DNA"/>
</dbReference>
<feature type="domain" description="Aminoglycoside phosphotransferase" evidence="1">
    <location>
        <begin position="30"/>
        <end position="277"/>
    </location>
</feature>
<name>A0A8J3PMY3_9ACTN</name>
<dbReference type="InterPro" id="IPR041726">
    <property type="entry name" value="ACAD10_11_N"/>
</dbReference>
<dbReference type="Pfam" id="PF01636">
    <property type="entry name" value="APH"/>
    <property type="match status" value="1"/>
</dbReference>
<gene>
    <name evidence="2" type="ORF">Pfl04_44400</name>
</gene>
<dbReference type="Gene3D" id="3.30.200.20">
    <property type="entry name" value="Phosphorylase Kinase, domain 1"/>
    <property type="match status" value="1"/>
</dbReference>
<proteinExistence type="predicted"/>
<dbReference type="Proteomes" id="UP000653674">
    <property type="component" value="Unassembled WGS sequence"/>
</dbReference>
<evidence type="ECO:0000259" key="1">
    <source>
        <dbReference type="Pfam" id="PF01636"/>
    </source>
</evidence>
<evidence type="ECO:0000313" key="2">
    <source>
        <dbReference type="EMBL" id="GIG76036.1"/>
    </source>
</evidence>
<organism evidence="2 3">
    <name type="scientific">Planosporangium flavigriseum</name>
    <dbReference type="NCBI Taxonomy" id="373681"/>
    <lineage>
        <taxon>Bacteria</taxon>
        <taxon>Bacillati</taxon>
        <taxon>Actinomycetota</taxon>
        <taxon>Actinomycetes</taxon>
        <taxon>Micromonosporales</taxon>
        <taxon>Micromonosporaceae</taxon>
        <taxon>Planosporangium</taxon>
    </lineage>
</organism>
<protein>
    <submittedName>
        <fullName evidence="2">Acyl-CoA dehydrogenase</fullName>
    </submittedName>
</protein>
<dbReference type="PANTHER" id="PTHR47829:SF1">
    <property type="entry name" value="HAD FAMILY PHOSPHATASE"/>
    <property type="match status" value="1"/>
</dbReference>
<dbReference type="InterPro" id="IPR011009">
    <property type="entry name" value="Kinase-like_dom_sf"/>
</dbReference>
<dbReference type="InterPro" id="IPR002575">
    <property type="entry name" value="Aminoglycoside_PTrfase"/>
</dbReference>